<organism evidence="1 2">
    <name type="scientific">Phaseolus coccineus</name>
    <name type="common">Scarlet runner bean</name>
    <name type="synonym">Phaseolus multiflorus</name>
    <dbReference type="NCBI Taxonomy" id="3886"/>
    <lineage>
        <taxon>Eukaryota</taxon>
        <taxon>Viridiplantae</taxon>
        <taxon>Streptophyta</taxon>
        <taxon>Embryophyta</taxon>
        <taxon>Tracheophyta</taxon>
        <taxon>Spermatophyta</taxon>
        <taxon>Magnoliopsida</taxon>
        <taxon>eudicotyledons</taxon>
        <taxon>Gunneridae</taxon>
        <taxon>Pentapetalae</taxon>
        <taxon>rosids</taxon>
        <taxon>fabids</taxon>
        <taxon>Fabales</taxon>
        <taxon>Fabaceae</taxon>
        <taxon>Papilionoideae</taxon>
        <taxon>50 kb inversion clade</taxon>
        <taxon>NPAAA clade</taxon>
        <taxon>indigoferoid/millettioid clade</taxon>
        <taxon>Phaseoleae</taxon>
        <taxon>Phaseolus</taxon>
    </lineage>
</organism>
<keyword evidence="2" id="KW-1185">Reference proteome</keyword>
<dbReference type="Proteomes" id="UP001374584">
    <property type="component" value="Unassembled WGS sequence"/>
</dbReference>
<dbReference type="AlphaFoldDB" id="A0AAN9LCV1"/>
<name>A0AAN9LCV1_PHACN</name>
<proteinExistence type="predicted"/>
<accession>A0AAN9LCV1</accession>
<evidence type="ECO:0000313" key="1">
    <source>
        <dbReference type="EMBL" id="KAK7333464.1"/>
    </source>
</evidence>
<reference evidence="1 2" key="1">
    <citation type="submission" date="2024-01" db="EMBL/GenBank/DDBJ databases">
        <title>The genomes of 5 underutilized Papilionoideae crops provide insights into root nodulation and disease resistanc.</title>
        <authorList>
            <person name="Jiang F."/>
        </authorList>
    </citation>
    <scope>NUCLEOTIDE SEQUENCE [LARGE SCALE GENOMIC DNA]</scope>
    <source>
        <strain evidence="1">JINMINGXINNONG_FW02</strain>
        <tissue evidence="1">Leaves</tissue>
    </source>
</reference>
<sequence length="84" mass="9970">MSSLLKSEAYFPIICEWNYDAFSSFMFLFVAKKLFGNWDLLKQFAFPKRHRMEFFLVKDWAQIVVESVEIDVESVQTNVESCRS</sequence>
<dbReference type="EMBL" id="JAYMYR010000011">
    <property type="protein sequence ID" value="KAK7333464.1"/>
    <property type="molecule type" value="Genomic_DNA"/>
</dbReference>
<comment type="caution">
    <text evidence="1">The sequence shown here is derived from an EMBL/GenBank/DDBJ whole genome shotgun (WGS) entry which is preliminary data.</text>
</comment>
<evidence type="ECO:0000313" key="2">
    <source>
        <dbReference type="Proteomes" id="UP001374584"/>
    </source>
</evidence>
<gene>
    <name evidence="1" type="ORF">VNO80_30238</name>
</gene>
<protein>
    <submittedName>
        <fullName evidence="1">Uncharacterized protein</fullName>
    </submittedName>
</protein>